<dbReference type="InterPro" id="IPR016160">
    <property type="entry name" value="Ald_DH_CS_CYS"/>
</dbReference>
<protein>
    <submittedName>
        <fullName evidence="6">Succinate semialdehyde dehydrogenase /glutarate-semialdehyde dehydrogenase</fullName>
    </submittedName>
</protein>
<dbReference type="PANTHER" id="PTHR43353:SF5">
    <property type="entry name" value="SUCCINATE-SEMIALDEHYDE DEHYDROGENASE, MITOCHONDRIAL"/>
    <property type="match status" value="1"/>
</dbReference>
<gene>
    <name evidence="6" type="ORF">DFP90_105205</name>
</gene>
<dbReference type="InterPro" id="IPR016161">
    <property type="entry name" value="Ald_DH/histidinol_DH"/>
</dbReference>
<dbReference type="InterPro" id="IPR029510">
    <property type="entry name" value="Ald_DH_CS_GLU"/>
</dbReference>
<keyword evidence="2 4" id="KW-0560">Oxidoreductase</keyword>
<dbReference type="GO" id="GO:0009450">
    <property type="term" value="P:gamma-aminobutyric acid catabolic process"/>
    <property type="evidence" value="ECO:0007669"/>
    <property type="project" value="InterPro"/>
</dbReference>
<comment type="similarity">
    <text evidence="1 4">Belongs to the aldehyde dehydrogenase family.</text>
</comment>
<dbReference type="Gene3D" id="3.40.605.10">
    <property type="entry name" value="Aldehyde Dehydrogenase, Chain A, domain 1"/>
    <property type="match status" value="1"/>
</dbReference>
<dbReference type="InterPro" id="IPR016162">
    <property type="entry name" value="Ald_DH_N"/>
</dbReference>
<dbReference type="Proteomes" id="UP000256845">
    <property type="component" value="Unassembled WGS sequence"/>
</dbReference>
<dbReference type="NCBIfam" id="TIGR01780">
    <property type="entry name" value="SSADH"/>
    <property type="match status" value="1"/>
</dbReference>
<keyword evidence="7" id="KW-1185">Reference proteome</keyword>
<dbReference type="FunFam" id="3.40.605.10:FF:000005">
    <property type="entry name" value="Succinate-semialdehyde dehydrogenase I"/>
    <property type="match status" value="1"/>
</dbReference>
<dbReference type="InterPro" id="IPR050740">
    <property type="entry name" value="Aldehyde_DH_Superfamily"/>
</dbReference>
<organism evidence="6 7">
    <name type="scientific">Aestuariispira insulae</name>
    <dbReference type="NCBI Taxonomy" id="1461337"/>
    <lineage>
        <taxon>Bacteria</taxon>
        <taxon>Pseudomonadati</taxon>
        <taxon>Pseudomonadota</taxon>
        <taxon>Alphaproteobacteria</taxon>
        <taxon>Rhodospirillales</taxon>
        <taxon>Kiloniellaceae</taxon>
        <taxon>Aestuariispira</taxon>
    </lineage>
</organism>
<reference evidence="6 7" key="1">
    <citation type="submission" date="2018-07" db="EMBL/GenBank/DDBJ databases">
        <title>Genomic Encyclopedia of Type Strains, Phase III (KMG-III): the genomes of soil and plant-associated and newly described type strains.</title>
        <authorList>
            <person name="Whitman W."/>
        </authorList>
    </citation>
    <scope>NUCLEOTIDE SEQUENCE [LARGE SCALE GENOMIC DNA]</scope>
    <source>
        <strain evidence="6 7">CECT 8488</strain>
    </source>
</reference>
<dbReference type="PANTHER" id="PTHR43353">
    <property type="entry name" value="SUCCINATE-SEMIALDEHYDE DEHYDROGENASE, MITOCHONDRIAL"/>
    <property type="match status" value="1"/>
</dbReference>
<name>A0A3D9HK41_9PROT</name>
<dbReference type="SUPFAM" id="SSF53720">
    <property type="entry name" value="ALDH-like"/>
    <property type="match status" value="1"/>
</dbReference>
<dbReference type="InterPro" id="IPR016163">
    <property type="entry name" value="Ald_DH_C"/>
</dbReference>
<dbReference type="EMBL" id="QRDW01000005">
    <property type="protein sequence ID" value="RED49833.1"/>
    <property type="molecule type" value="Genomic_DNA"/>
</dbReference>
<feature type="active site" evidence="3">
    <location>
        <position position="258"/>
    </location>
</feature>
<dbReference type="PROSITE" id="PS00070">
    <property type="entry name" value="ALDEHYDE_DEHYDR_CYS"/>
    <property type="match status" value="1"/>
</dbReference>
<dbReference type="GO" id="GO:0005829">
    <property type="term" value="C:cytosol"/>
    <property type="evidence" value="ECO:0007669"/>
    <property type="project" value="TreeGrafter"/>
</dbReference>
<dbReference type="FunFam" id="3.40.309.10:FF:000004">
    <property type="entry name" value="Succinate-semialdehyde dehydrogenase I"/>
    <property type="match status" value="1"/>
</dbReference>
<dbReference type="CDD" id="cd07103">
    <property type="entry name" value="ALDH_F5_SSADH_GabD"/>
    <property type="match status" value="1"/>
</dbReference>
<evidence type="ECO:0000256" key="2">
    <source>
        <dbReference type="ARBA" id="ARBA00023002"/>
    </source>
</evidence>
<dbReference type="PROSITE" id="PS00687">
    <property type="entry name" value="ALDEHYDE_DEHYDR_GLU"/>
    <property type="match status" value="1"/>
</dbReference>
<evidence type="ECO:0000256" key="1">
    <source>
        <dbReference type="ARBA" id="ARBA00009986"/>
    </source>
</evidence>
<dbReference type="AlphaFoldDB" id="A0A3D9HK41"/>
<evidence type="ECO:0000259" key="5">
    <source>
        <dbReference type="Pfam" id="PF00171"/>
    </source>
</evidence>
<proteinExistence type="inferred from homology"/>
<evidence type="ECO:0000256" key="3">
    <source>
        <dbReference type="PROSITE-ProRule" id="PRU10007"/>
    </source>
</evidence>
<sequence length="484" mass="51705">MQLNDQGLLKNKAYIDGKWVDSDSGATFAVVNPATGETIAEVAKCGQAETRRAIEAAEKAQKSWAAKTAKERSAVLRKWFDLMIAHQEDLATIMTVEQGKPLAESRGEIMYAASFLEWFAEEGKRLYGDTIPTHRGDTRLVTIKQPIGVTAAITPWNFPSAMITRKAGPALASGCTQVLKPAEATPLSALALVELAERAGVPAGVLSVVTGDRDDSQAIGHEMTTSHIVRKISFTGSTAVGKLLMQQAAGTVKKVGMELGGNAPFIVFDDADLDKAIEGAIACKFRNAGQTCVCANRILVQDGIFDAFSARLAEAVDSFKVGNGMEDGVVIGPLINDSAVSKVHRLVKAAKASGAKAIAGGEKMDGNFYDPTLLVDVTRDMDIANEEIFGPVATLMRFSTEEEAIDIANDTPFGLAAYFYSRDIGRCWRVSEGLEYGMVGVNSGILSTELAPFGGVKESGIGREGSYQGIEDWVEVKYLCMGDI</sequence>
<dbReference type="Gene3D" id="3.40.309.10">
    <property type="entry name" value="Aldehyde Dehydrogenase, Chain A, domain 2"/>
    <property type="match status" value="1"/>
</dbReference>
<evidence type="ECO:0000313" key="7">
    <source>
        <dbReference type="Proteomes" id="UP000256845"/>
    </source>
</evidence>
<dbReference type="Pfam" id="PF00171">
    <property type="entry name" value="Aldedh"/>
    <property type="match status" value="1"/>
</dbReference>
<evidence type="ECO:0000313" key="6">
    <source>
        <dbReference type="EMBL" id="RED49833.1"/>
    </source>
</evidence>
<dbReference type="InterPro" id="IPR010102">
    <property type="entry name" value="Succ_semiAld_DH"/>
</dbReference>
<feature type="domain" description="Aldehyde dehydrogenase" evidence="5">
    <location>
        <begin position="19"/>
        <end position="478"/>
    </location>
</feature>
<comment type="caution">
    <text evidence="6">The sequence shown here is derived from an EMBL/GenBank/DDBJ whole genome shotgun (WGS) entry which is preliminary data.</text>
</comment>
<dbReference type="GO" id="GO:0004777">
    <property type="term" value="F:succinate-semialdehyde dehydrogenase (NAD+) activity"/>
    <property type="evidence" value="ECO:0007669"/>
    <property type="project" value="TreeGrafter"/>
</dbReference>
<dbReference type="OrthoDB" id="9772584at2"/>
<dbReference type="InterPro" id="IPR015590">
    <property type="entry name" value="Aldehyde_DH_dom"/>
</dbReference>
<evidence type="ECO:0000256" key="4">
    <source>
        <dbReference type="RuleBase" id="RU003345"/>
    </source>
</evidence>
<accession>A0A3D9HK41</accession>